<dbReference type="InterPro" id="IPR036236">
    <property type="entry name" value="Znf_C2H2_sf"/>
</dbReference>
<dbReference type="InterPro" id="IPR011333">
    <property type="entry name" value="SKP1/BTB/POZ_sf"/>
</dbReference>
<evidence type="ECO:0000256" key="9">
    <source>
        <dbReference type="ARBA" id="ARBA00023242"/>
    </source>
</evidence>
<dbReference type="Pfam" id="PF00651">
    <property type="entry name" value="BTB"/>
    <property type="match status" value="1"/>
</dbReference>
<evidence type="ECO:0000256" key="6">
    <source>
        <dbReference type="ARBA" id="ARBA00023015"/>
    </source>
</evidence>
<feature type="domain" description="C2H2-type" evidence="14">
    <location>
        <begin position="558"/>
        <end position="581"/>
    </location>
</feature>
<feature type="domain" description="C2H2-type" evidence="14">
    <location>
        <begin position="530"/>
        <end position="557"/>
    </location>
</feature>
<dbReference type="PANTHER" id="PTHR45993:SF7">
    <property type="entry name" value="TRANSCRIPTION FACTOR KEN"/>
    <property type="match status" value="1"/>
</dbReference>
<dbReference type="GO" id="GO:0003700">
    <property type="term" value="F:DNA-binding transcription factor activity"/>
    <property type="evidence" value="ECO:0007669"/>
    <property type="project" value="TreeGrafter"/>
</dbReference>
<proteinExistence type="predicted"/>
<comment type="caution">
    <text evidence="15">The sequence shown here is derived from an EMBL/GenBank/DDBJ whole genome shotgun (WGS) entry which is preliminary data.</text>
</comment>
<keyword evidence="4 10" id="KW-0863">Zinc-finger</keyword>
<dbReference type="Gene3D" id="3.30.710.10">
    <property type="entry name" value="Potassium Channel Kv1.1, Chain A"/>
    <property type="match status" value="1"/>
</dbReference>
<feature type="region of interest" description="Disordered" evidence="11">
    <location>
        <begin position="155"/>
        <end position="308"/>
    </location>
</feature>
<evidence type="ECO:0000256" key="4">
    <source>
        <dbReference type="ARBA" id="ARBA00022771"/>
    </source>
</evidence>
<evidence type="ECO:0000313" key="16">
    <source>
        <dbReference type="Proteomes" id="UP001152759"/>
    </source>
</evidence>
<evidence type="ECO:0000256" key="3">
    <source>
        <dbReference type="ARBA" id="ARBA00022737"/>
    </source>
</evidence>
<evidence type="ECO:0000256" key="8">
    <source>
        <dbReference type="ARBA" id="ARBA00023163"/>
    </source>
</evidence>
<dbReference type="InterPro" id="IPR051497">
    <property type="entry name" value="Dev/Hematopoietic_TF"/>
</dbReference>
<evidence type="ECO:0000256" key="10">
    <source>
        <dbReference type="PROSITE-ProRule" id="PRU00042"/>
    </source>
</evidence>
<feature type="compositionally biased region" description="Basic and acidic residues" evidence="11">
    <location>
        <begin position="161"/>
        <end position="200"/>
    </location>
</feature>
<evidence type="ECO:0000256" key="12">
    <source>
        <dbReference type="SAM" id="SignalP"/>
    </source>
</evidence>
<dbReference type="GO" id="GO:0008270">
    <property type="term" value="F:zinc ion binding"/>
    <property type="evidence" value="ECO:0007669"/>
    <property type="project" value="UniProtKB-KW"/>
</dbReference>
<evidence type="ECO:0000256" key="2">
    <source>
        <dbReference type="ARBA" id="ARBA00022723"/>
    </source>
</evidence>
<dbReference type="FunFam" id="3.30.160.60:FF:002059">
    <property type="entry name" value="transcription factor Ken"/>
    <property type="match status" value="1"/>
</dbReference>
<keyword evidence="2" id="KW-0479">Metal-binding</keyword>
<dbReference type="GO" id="GO:0000978">
    <property type="term" value="F:RNA polymerase II cis-regulatory region sequence-specific DNA binding"/>
    <property type="evidence" value="ECO:0007669"/>
    <property type="project" value="TreeGrafter"/>
</dbReference>
<feature type="compositionally biased region" description="Polar residues" evidence="11">
    <location>
        <begin position="264"/>
        <end position="273"/>
    </location>
</feature>
<dbReference type="PROSITE" id="PS50097">
    <property type="entry name" value="BTB"/>
    <property type="match status" value="1"/>
</dbReference>
<sequence length="630" mass="70514">MRYAMFFFFSVLFCLQEFLGDLFQTKIMLGSENDSSGLLTLHYGKHHMSLVDEIRSWFDAESFADLTLICEKGQILHAHRLVLASVSPLIKRLLKDYPTHEPQVTVQFPDIKVVHMRTMLDFLYTGQACVQPNEMCGVIELFALLEIKSELWDNKLPSSSSDREAHSREGSHSHSHSHKDDSSNDSRSSELVFPRDKESDLSDEERMETGSGSAGAPERSCSLGEVVIKTDPDASPEPESDNGNGNGSPQRNVRRRRRRRSSSIPVNLSLSNPQDKDEAFSNKAAEKRKNMVNSLSTSDSPDEEAHRHISERMAVRLLEEEPRSLILCKRKSRYLEDLRAVDDDEPHKLPDPEALSQQTAPENYVVTPHRKRRPGFHNSPAQNPPFVPFSPSYIDEPLFRHRNAHPLSSSAPPYLIDAPSKTPPLSSNHPLSSVDEIVVKYRPPSEDGHPSAPSPRSAGYPFNLANSLDSPWGPWAICQTQVGQIVSRNEENPRSGGASNLSITSGDTEETSTSEEVTGQKTGSGSSREYRCSYCGKQFGMSWNLKTHLRVHTGEKPFACRLCVAMFKQKAHLLKHLCSVHRNVISAGGESEGSHFNCCFCQLTFESLQELIRHLSGPHNNLLLSKNLHE</sequence>
<keyword evidence="3" id="KW-0677">Repeat</keyword>
<evidence type="ECO:0000259" key="14">
    <source>
        <dbReference type="PROSITE" id="PS50157"/>
    </source>
</evidence>
<dbReference type="EMBL" id="CAKKNF020000032">
    <property type="protein sequence ID" value="CAH0747827.1"/>
    <property type="molecule type" value="Genomic_DNA"/>
</dbReference>
<evidence type="ECO:0000256" key="1">
    <source>
        <dbReference type="ARBA" id="ARBA00004123"/>
    </source>
</evidence>
<dbReference type="SMART" id="SM00225">
    <property type="entry name" value="BTB"/>
    <property type="match status" value="1"/>
</dbReference>
<comment type="subcellular location">
    <subcellularLocation>
        <location evidence="1">Nucleus</location>
    </subcellularLocation>
</comment>
<dbReference type="PROSITE" id="PS50157">
    <property type="entry name" value="ZINC_FINGER_C2H2_2"/>
    <property type="match status" value="2"/>
</dbReference>
<feature type="chain" id="PRO_5042548252" description="Transcription factor Ken" evidence="12">
    <location>
        <begin position="21"/>
        <end position="630"/>
    </location>
</feature>
<reference evidence="15" key="1">
    <citation type="submission" date="2021-12" db="EMBL/GenBank/DDBJ databases">
        <authorList>
            <person name="King R."/>
        </authorList>
    </citation>
    <scope>NUCLEOTIDE SEQUENCE</scope>
</reference>
<dbReference type="GO" id="GO:0005634">
    <property type="term" value="C:nucleus"/>
    <property type="evidence" value="ECO:0007669"/>
    <property type="project" value="UniProtKB-SubCell"/>
</dbReference>
<feature type="signal peptide" evidence="12">
    <location>
        <begin position="1"/>
        <end position="20"/>
    </location>
</feature>
<feature type="compositionally biased region" description="Basic and acidic residues" evidence="11">
    <location>
        <begin position="274"/>
        <end position="289"/>
    </location>
</feature>
<evidence type="ECO:0000256" key="5">
    <source>
        <dbReference type="ARBA" id="ARBA00022833"/>
    </source>
</evidence>
<keyword evidence="16" id="KW-1185">Reference proteome</keyword>
<accession>A0AAI8Y646</accession>
<name>A0AAI8Y646_BEMTA</name>
<dbReference type="SUPFAM" id="SSF54695">
    <property type="entry name" value="POZ domain"/>
    <property type="match status" value="1"/>
</dbReference>
<evidence type="ECO:0000313" key="15">
    <source>
        <dbReference type="EMBL" id="CAH0747827.1"/>
    </source>
</evidence>
<keyword evidence="5" id="KW-0862">Zinc</keyword>
<feature type="compositionally biased region" description="Polar residues" evidence="11">
    <location>
        <begin position="241"/>
        <end position="251"/>
    </location>
</feature>
<dbReference type="FunFam" id="3.30.160.60:FF:002034">
    <property type="entry name" value="transcription factor Ken"/>
    <property type="match status" value="1"/>
</dbReference>
<keyword evidence="7" id="KW-0238">DNA-binding</keyword>
<dbReference type="SUPFAM" id="SSF57667">
    <property type="entry name" value="beta-beta-alpha zinc fingers"/>
    <property type="match status" value="1"/>
</dbReference>
<dbReference type="PROSITE" id="PS00028">
    <property type="entry name" value="ZINC_FINGER_C2H2_1"/>
    <property type="match status" value="3"/>
</dbReference>
<dbReference type="GO" id="GO:0006357">
    <property type="term" value="P:regulation of transcription by RNA polymerase II"/>
    <property type="evidence" value="ECO:0007669"/>
    <property type="project" value="TreeGrafter"/>
</dbReference>
<keyword evidence="8" id="KW-0804">Transcription</keyword>
<keyword evidence="6" id="KW-0805">Transcription regulation</keyword>
<dbReference type="PANTHER" id="PTHR45993">
    <property type="entry name" value="B-CELL LYMPHOMA/LEUKEMIA 11"/>
    <property type="match status" value="1"/>
</dbReference>
<keyword evidence="12" id="KW-0732">Signal</keyword>
<dbReference type="InterPro" id="IPR013087">
    <property type="entry name" value="Znf_C2H2_type"/>
</dbReference>
<feature type="compositionally biased region" description="Polar residues" evidence="11">
    <location>
        <begin position="517"/>
        <end position="527"/>
    </location>
</feature>
<feature type="region of interest" description="Disordered" evidence="11">
    <location>
        <begin position="489"/>
        <end position="528"/>
    </location>
</feature>
<evidence type="ECO:0000259" key="13">
    <source>
        <dbReference type="PROSITE" id="PS50097"/>
    </source>
</evidence>
<gene>
    <name evidence="15" type="ORF">BEMITA_LOCUS162</name>
</gene>
<keyword evidence="9" id="KW-0539">Nucleus</keyword>
<dbReference type="Pfam" id="PF13912">
    <property type="entry name" value="zf-C2H2_6"/>
    <property type="match status" value="1"/>
</dbReference>
<dbReference type="Proteomes" id="UP001152759">
    <property type="component" value="Unassembled WGS sequence"/>
</dbReference>
<feature type="domain" description="BTB" evidence="13">
    <location>
        <begin position="64"/>
        <end position="132"/>
    </location>
</feature>
<dbReference type="CDD" id="cd18315">
    <property type="entry name" value="BTB_POZ_BAB-like"/>
    <property type="match status" value="1"/>
</dbReference>
<dbReference type="SMART" id="SM00355">
    <property type="entry name" value="ZnF_C2H2"/>
    <property type="match status" value="3"/>
</dbReference>
<protein>
    <recommendedName>
        <fullName evidence="17">Transcription factor Ken</fullName>
    </recommendedName>
</protein>
<dbReference type="Gene3D" id="3.30.160.60">
    <property type="entry name" value="Classic Zinc Finger"/>
    <property type="match status" value="2"/>
</dbReference>
<dbReference type="InterPro" id="IPR000210">
    <property type="entry name" value="BTB/POZ_dom"/>
</dbReference>
<dbReference type="AlphaFoldDB" id="A0AAI8Y646"/>
<organism evidence="15 16">
    <name type="scientific">Bemisia tabaci</name>
    <name type="common">Sweetpotato whitefly</name>
    <name type="synonym">Aleurodes tabaci</name>
    <dbReference type="NCBI Taxonomy" id="7038"/>
    <lineage>
        <taxon>Eukaryota</taxon>
        <taxon>Metazoa</taxon>
        <taxon>Ecdysozoa</taxon>
        <taxon>Arthropoda</taxon>
        <taxon>Hexapoda</taxon>
        <taxon>Insecta</taxon>
        <taxon>Pterygota</taxon>
        <taxon>Neoptera</taxon>
        <taxon>Paraneoptera</taxon>
        <taxon>Hemiptera</taxon>
        <taxon>Sternorrhyncha</taxon>
        <taxon>Aleyrodoidea</taxon>
        <taxon>Aleyrodidae</taxon>
        <taxon>Aleyrodinae</taxon>
        <taxon>Bemisia</taxon>
    </lineage>
</organism>
<feature type="compositionally biased region" description="Basic residues" evidence="11">
    <location>
        <begin position="252"/>
        <end position="261"/>
    </location>
</feature>
<evidence type="ECO:0008006" key="17">
    <source>
        <dbReference type="Google" id="ProtNLM"/>
    </source>
</evidence>
<evidence type="ECO:0000256" key="7">
    <source>
        <dbReference type="ARBA" id="ARBA00023125"/>
    </source>
</evidence>
<evidence type="ECO:0000256" key="11">
    <source>
        <dbReference type="SAM" id="MobiDB-lite"/>
    </source>
</evidence>